<protein>
    <submittedName>
        <fullName evidence="2">TraB/GumN family protein</fullName>
    </submittedName>
</protein>
<dbReference type="EMBL" id="VHSG01000013">
    <property type="protein sequence ID" value="TQV78238.1"/>
    <property type="molecule type" value="Genomic_DNA"/>
</dbReference>
<sequence>MRYIVWLRVLVVTLAVAALPAGAAGPVWQVSKGERHLFVGGTIHLLSQADYPLPAAFDQAYKQAARVVFEVDIEAVKSPAFQQSMLAQLRYSDGRDLRSVLKPETYRALEQHLSSRGIPAFTVLSLKPGMLAMTLTLIELQRLGLAGTGVDEFYSNRAAADGKALGHLETAEQQLRFLTQLGVGQEDEVVVYTLRDIERLPALMKSMKAAWRSGDNGALQKVGLAPWEKEFPEVYDTLLVQRNNAWMPQLEAMLKTAEVELVLVGALHLVGEHGLLAQLAARGYTIRQL</sequence>
<keyword evidence="3" id="KW-1185">Reference proteome</keyword>
<dbReference type="InterPro" id="IPR002816">
    <property type="entry name" value="TraB/PrgY/GumN_fam"/>
</dbReference>
<reference evidence="2 3" key="1">
    <citation type="submission" date="2019-06" db="EMBL/GenBank/DDBJ databases">
        <title>Whole genome sequence for Cellvibrionaceae sp. R142.</title>
        <authorList>
            <person name="Wang G."/>
        </authorList>
    </citation>
    <scope>NUCLEOTIDE SEQUENCE [LARGE SCALE GENOMIC DNA]</scope>
    <source>
        <strain evidence="2 3">R142</strain>
    </source>
</reference>
<dbReference type="PANTHER" id="PTHR40590:SF1">
    <property type="entry name" value="CYTOPLASMIC PROTEIN"/>
    <property type="match status" value="1"/>
</dbReference>
<evidence type="ECO:0000256" key="1">
    <source>
        <dbReference type="SAM" id="SignalP"/>
    </source>
</evidence>
<dbReference type="Proteomes" id="UP000319732">
    <property type="component" value="Unassembled WGS sequence"/>
</dbReference>
<gene>
    <name evidence="2" type="ORF">FKG94_14310</name>
</gene>
<dbReference type="Pfam" id="PF01963">
    <property type="entry name" value="TraB_PrgY_gumN"/>
    <property type="match status" value="1"/>
</dbReference>
<keyword evidence="1" id="KW-0732">Signal</keyword>
<evidence type="ECO:0000313" key="2">
    <source>
        <dbReference type="EMBL" id="TQV78238.1"/>
    </source>
</evidence>
<evidence type="ECO:0000313" key="3">
    <source>
        <dbReference type="Proteomes" id="UP000319732"/>
    </source>
</evidence>
<dbReference type="CDD" id="cd14789">
    <property type="entry name" value="Tiki"/>
    <property type="match status" value="1"/>
</dbReference>
<name>A0A545TM38_9GAMM</name>
<comment type="caution">
    <text evidence="2">The sequence shown here is derived from an EMBL/GenBank/DDBJ whole genome shotgun (WGS) entry which is preliminary data.</text>
</comment>
<dbReference type="OrthoDB" id="357294at2"/>
<organism evidence="2 3">
    <name type="scientific">Exilibacterium tricleocarpae</name>
    <dbReference type="NCBI Taxonomy" id="2591008"/>
    <lineage>
        <taxon>Bacteria</taxon>
        <taxon>Pseudomonadati</taxon>
        <taxon>Pseudomonadota</taxon>
        <taxon>Gammaproteobacteria</taxon>
        <taxon>Cellvibrionales</taxon>
        <taxon>Cellvibrionaceae</taxon>
        <taxon>Exilibacterium</taxon>
    </lineage>
</organism>
<accession>A0A545TM38</accession>
<dbReference type="InterPro" id="IPR047111">
    <property type="entry name" value="YbaP-like"/>
</dbReference>
<feature type="chain" id="PRO_5022033145" evidence="1">
    <location>
        <begin position="24"/>
        <end position="289"/>
    </location>
</feature>
<dbReference type="AlphaFoldDB" id="A0A545TM38"/>
<feature type="signal peptide" evidence="1">
    <location>
        <begin position="1"/>
        <end position="23"/>
    </location>
</feature>
<dbReference type="RefSeq" id="WP_142905018.1">
    <property type="nucleotide sequence ID" value="NZ_ML660094.1"/>
</dbReference>
<proteinExistence type="predicted"/>
<dbReference type="PANTHER" id="PTHR40590">
    <property type="entry name" value="CYTOPLASMIC PROTEIN-RELATED"/>
    <property type="match status" value="1"/>
</dbReference>